<comment type="caution">
    <text evidence="1">The sequence shown here is derived from an EMBL/GenBank/DDBJ whole genome shotgun (WGS) entry which is preliminary data.</text>
</comment>
<dbReference type="Proteomes" id="UP000027327">
    <property type="component" value="Unassembled WGS sequence"/>
</dbReference>
<organism evidence="1 2">
    <name type="scientific">Acinetobacter baumannii 21072</name>
    <dbReference type="NCBI Taxonomy" id="1310697"/>
    <lineage>
        <taxon>Bacteria</taxon>
        <taxon>Pseudomonadati</taxon>
        <taxon>Pseudomonadota</taxon>
        <taxon>Gammaproteobacteria</taxon>
        <taxon>Moraxellales</taxon>
        <taxon>Moraxellaceae</taxon>
        <taxon>Acinetobacter</taxon>
        <taxon>Acinetobacter calcoaceticus/baumannii complex</taxon>
    </lineage>
</organism>
<reference evidence="1 2" key="1">
    <citation type="submission" date="2014-04" db="EMBL/GenBank/DDBJ databases">
        <title>Comparative genomics and transcriptomics to identify genetic mechanisms underlying the emergence of carbapenem resistant Acinetobacter baumannii (CRAb).</title>
        <authorList>
            <person name="Harris A.D."/>
            <person name="Johnson K.J."/>
            <person name="George J."/>
            <person name="Nadendla S."/>
            <person name="Daugherty S.C."/>
            <person name="Parankush S."/>
            <person name="Sadzewicz L."/>
            <person name="Tallon L."/>
            <person name="Sengamalay N."/>
            <person name="Hazen T.H."/>
            <person name="Rasko D.A."/>
        </authorList>
    </citation>
    <scope>NUCLEOTIDE SEQUENCE [LARGE SCALE GENOMIC DNA]</scope>
    <source>
        <strain evidence="1 2">21072</strain>
    </source>
</reference>
<name>A0A062IKA0_ACIBA</name>
<protein>
    <submittedName>
        <fullName evidence="1">Uncharacterized protein</fullName>
    </submittedName>
</protein>
<evidence type="ECO:0000313" key="2">
    <source>
        <dbReference type="Proteomes" id="UP000027327"/>
    </source>
</evidence>
<dbReference type="RefSeq" id="WP_032035946.1">
    <property type="nucleotide sequence ID" value="NZ_JMOD01000007.1"/>
</dbReference>
<proteinExistence type="predicted"/>
<dbReference type="AlphaFoldDB" id="A0A062IKA0"/>
<gene>
    <name evidence="1" type="ORF">J596_0656</name>
</gene>
<dbReference type="EMBL" id="JMOD01000007">
    <property type="protein sequence ID" value="KCY21629.1"/>
    <property type="molecule type" value="Genomic_DNA"/>
</dbReference>
<dbReference type="PATRIC" id="fig|1310697.3.peg.616"/>
<accession>A0A062IKA0</accession>
<evidence type="ECO:0000313" key="1">
    <source>
        <dbReference type="EMBL" id="KCY21629.1"/>
    </source>
</evidence>
<sequence length="86" mass="9757">MTTYIERLQDPKTVQKLENLLGGHVMSVYQNAGFTPPIPRLHGDRFIYPDPAAQRYANHLREGMKIFAQALDELNITQSTGEKANE</sequence>